<keyword evidence="4" id="KW-0496">Mitochondrion</keyword>
<name>A0AAV8T487_9ROSI</name>
<dbReference type="Proteomes" id="UP001159364">
    <property type="component" value="Linkage Group LG06"/>
</dbReference>
<evidence type="ECO:0000256" key="5">
    <source>
        <dbReference type="RuleBase" id="RU003651"/>
    </source>
</evidence>
<dbReference type="InterPro" id="IPR027417">
    <property type="entry name" value="P-loop_NTPase"/>
</dbReference>
<keyword evidence="2 5" id="KW-0547">Nucleotide-binding</keyword>
<dbReference type="PANTHER" id="PTHR45644:SF73">
    <property type="entry name" value="AAA-TYPE ATPASE FAMILY PROTEIN"/>
    <property type="match status" value="1"/>
</dbReference>
<accession>A0AAV8T487</accession>
<dbReference type="GO" id="GO:0016887">
    <property type="term" value="F:ATP hydrolysis activity"/>
    <property type="evidence" value="ECO:0007669"/>
    <property type="project" value="InterPro"/>
</dbReference>
<dbReference type="SUPFAM" id="SSF53474">
    <property type="entry name" value="alpha/beta-Hydrolases"/>
    <property type="match status" value="1"/>
</dbReference>
<feature type="domain" description="ATPase AAA-type core" evidence="6">
    <location>
        <begin position="203"/>
        <end position="268"/>
    </location>
</feature>
<dbReference type="InterPro" id="IPR003959">
    <property type="entry name" value="ATPase_AAA_core"/>
</dbReference>
<dbReference type="Pfam" id="PF00004">
    <property type="entry name" value="AAA"/>
    <property type="match status" value="1"/>
</dbReference>
<evidence type="ECO:0000259" key="6">
    <source>
        <dbReference type="Pfam" id="PF00004"/>
    </source>
</evidence>
<proteinExistence type="inferred from homology"/>
<dbReference type="AlphaFoldDB" id="A0AAV8T487"/>
<dbReference type="PANTHER" id="PTHR45644">
    <property type="entry name" value="AAA ATPASE, PUTATIVE (AFU_ORTHOLOGUE AFUA_2G12920)-RELATED-RELATED"/>
    <property type="match status" value="1"/>
</dbReference>
<dbReference type="Gene3D" id="3.40.50.1820">
    <property type="entry name" value="alpha/beta hydrolase"/>
    <property type="match status" value="1"/>
</dbReference>
<dbReference type="PROSITE" id="PS00674">
    <property type="entry name" value="AAA"/>
    <property type="match status" value="1"/>
</dbReference>
<gene>
    <name evidence="7" type="ORF">K2173_001247</name>
</gene>
<dbReference type="Gene3D" id="3.40.50.300">
    <property type="entry name" value="P-loop containing nucleotide triphosphate hydrolases"/>
    <property type="match status" value="1"/>
</dbReference>
<protein>
    <recommendedName>
        <fullName evidence="6">ATPase AAA-type core domain-containing protein</fullName>
    </recommendedName>
</protein>
<dbReference type="Gene3D" id="1.10.8.60">
    <property type="match status" value="1"/>
</dbReference>
<evidence type="ECO:0000256" key="3">
    <source>
        <dbReference type="ARBA" id="ARBA00022840"/>
    </source>
</evidence>
<dbReference type="GO" id="GO:0005741">
    <property type="term" value="C:mitochondrial outer membrane"/>
    <property type="evidence" value="ECO:0007669"/>
    <property type="project" value="TreeGrafter"/>
</dbReference>
<dbReference type="InterPro" id="IPR003960">
    <property type="entry name" value="ATPase_AAA_CS"/>
</dbReference>
<evidence type="ECO:0000256" key="2">
    <source>
        <dbReference type="ARBA" id="ARBA00022741"/>
    </source>
</evidence>
<evidence type="ECO:0000313" key="7">
    <source>
        <dbReference type="EMBL" id="KAJ8761191.1"/>
    </source>
</evidence>
<keyword evidence="3 5" id="KW-0067">ATP-binding</keyword>
<comment type="subcellular location">
    <subcellularLocation>
        <location evidence="1">Mitochondrion</location>
    </subcellularLocation>
</comment>
<organism evidence="7 8">
    <name type="scientific">Erythroxylum novogranatense</name>
    <dbReference type="NCBI Taxonomy" id="1862640"/>
    <lineage>
        <taxon>Eukaryota</taxon>
        <taxon>Viridiplantae</taxon>
        <taxon>Streptophyta</taxon>
        <taxon>Embryophyta</taxon>
        <taxon>Tracheophyta</taxon>
        <taxon>Spermatophyta</taxon>
        <taxon>Magnoliopsida</taxon>
        <taxon>eudicotyledons</taxon>
        <taxon>Gunneridae</taxon>
        <taxon>Pentapetalae</taxon>
        <taxon>rosids</taxon>
        <taxon>fabids</taxon>
        <taxon>Malpighiales</taxon>
        <taxon>Erythroxylaceae</taxon>
        <taxon>Erythroxylum</taxon>
    </lineage>
</organism>
<dbReference type="EMBL" id="JAIWQS010000006">
    <property type="protein sequence ID" value="KAJ8761191.1"/>
    <property type="molecule type" value="Genomic_DNA"/>
</dbReference>
<evidence type="ECO:0000256" key="1">
    <source>
        <dbReference type="ARBA" id="ARBA00004173"/>
    </source>
</evidence>
<dbReference type="GO" id="GO:0005524">
    <property type="term" value="F:ATP binding"/>
    <property type="evidence" value="ECO:0007669"/>
    <property type="project" value="UniProtKB-KW"/>
</dbReference>
<keyword evidence="8" id="KW-1185">Reference proteome</keyword>
<comment type="caution">
    <text evidence="7">The sequence shown here is derived from an EMBL/GenBank/DDBJ whole genome shotgun (WGS) entry which is preliminary data.</text>
</comment>
<reference evidence="7 8" key="1">
    <citation type="submission" date="2021-09" db="EMBL/GenBank/DDBJ databases">
        <title>Genomic insights and catalytic innovation underlie evolution of tropane alkaloids biosynthesis.</title>
        <authorList>
            <person name="Wang Y.-J."/>
            <person name="Tian T."/>
            <person name="Huang J.-P."/>
            <person name="Huang S.-X."/>
        </authorList>
    </citation>
    <scope>NUCLEOTIDE SEQUENCE [LARGE SCALE GENOMIC DNA]</scope>
    <source>
        <strain evidence="7">KIB-2018</strain>
        <tissue evidence="7">Leaf</tissue>
    </source>
</reference>
<dbReference type="InterPro" id="IPR051701">
    <property type="entry name" value="Mito_OM_Translocase_MSP1"/>
</dbReference>
<dbReference type="SUPFAM" id="SSF52540">
    <property type="entry name" value="P-loop containing nucleoside triphosphate hydrolases"/>
    <property type="match status" value="1"/>
</dbReference>
<dbReference type="InterPro" id="IPR029058">
    <property type="entry name" value="AB_hydrolase_fold"/>
</dbReference>
<comment type="similarity">
    <text evidence="5">Belongs to the AAA ATPase family.</text>
</comment>
<sequence length="348" mass="39606">MGAGSQASGDVFRWFCVESGNARYPTVVLIDGFPSQAYSYRKVDTKLSNNFRFGFSDKPQPRYGFDYTLDEYVSALKSLIDEMTVDKVSIVVQDYFSPVVVKYAYNHQEKLKDLVLLNPPIMIFSTFTISVISSTLSIFSNFLLGEIFSQDPLRASDKGLTSCGRYKMKEDDAMVYRRPYLTSGSAGFALNAISRAMKKDLKVDNMLGRRENPGEHEAMRKMKNEFMVNWDGLRTKDKERVLVLVATNRPLDLDEAIIRRLPRRLMVNLPDAPNKEKILKVILAKEDLAPDVDLEAVANMTEGYSESDLKVRSFFFYPLSCSSISLICDFCHFEILNIFAVYFVIIFA</sequence>
<evidence type="ECO:0000256" key="4">
    <source>
        <dbReference type="ARBA" id="ARBA00023128"/>
    </source>
</evidence>
<evidence type="ECO:0000313" key="8">
    <source>
        <dbReference type="Proteomes" id="UP001159364"/>
    </source>
</evidence>